<name>A0A7J7NHA7_9MAGN</name>
<evidence type="ECO:0000256" key="6">
    <source>
        <dbReference type="RuleBase" id="RU367102"/>
    </source>
</evidence>
<reference evidence="7 8" key="1">
    <citation type="journal article" date="2020" name="IScience">
        <title>Genome Sequencing of the Endangered Kingdonia uniflora (Circaeasteraceae, Ranunculales) Reveals Potential Mechanisms of Evolutionary Specialization.</title>
        <authorList>
            <person name="Sun Y."/>
            <person name="Deng T."/>
            <person name="Zhang A."/>
            <person name="Moore M.J."/>
            <person name="Landis J.B."/>
            <person name="Lin N."/>
            <person name="Zhang H."/>
            <person name="Zhang X."/>
            <person name="Huang J."/>
            <person name="Zhang X."/>
            <person name="Sun H."/>
            <person name="Wang H."/>
        </authorList>
    </citation>
    <scope>NUCLEOTIDE SEQUENCE [LARGE SCALE GENOMIC DNA]</scope>
    <source>
        <strain evidence="7">TB1705</strain>
        <tissue evidence="7">Leaf</tissue>
    </source>
</reference>
<evidence type="ECO:0000313" key="8">
    <source>
        <dbReference type="Proteomes" id="UP000541444"/>
    </source>
</evidence>
<dbReference type="GO" id="GO:0010052">
    <property type="term" value="P:guard cell differentiation"/>
    <property type="evidence" value="ECO:0007669"/>
    <property type="project" value="UniProtKB-UniRule"/>
</dbReference>
<evidence type="ECO:0000256" key="1">
    <source>
        <dbReference type="ARBA" id="ARBA00004613"/>
    </source>
</evidence>
<dbReference type="PANTHER" id="PTHR33109:SF74">
    <property type="entry name" value="EPIDERMAL PATTERNING FACTOR-LIKE PROTEIN"/>
    <property type="match status" value="1"/>
</dbReference>
<evidence type="ECO:0000313" key="7">
    <source>
        <dbReference type="EMBL" id="KAF6166537.1"/>
    </source>
</evidence>
<protein>
    <recommendedName>
        <fullName evidence="6">Epidermal patterning factor-like protein</fullName>
    </recommendedName>
</protein>
<feature type="chain" id="PRO_5029939114" description="Epidermal patterning factor-like protein" evidence="6">
    <location>
        <begin position="18"/>
        <end position="119"/>
    </location>
</feature>
<dbReference type="Pfam" id="PF17181">
    <property type="entry name" value="EPF"/>
    <property type="match status" value="1"/>
</dbReference>
<keyword evidence="5" id="KW-1015">Disulfide bond</keyword>
<evidence type="ECO:0000256" key="5">
    <source>
        <dbReference type="ARBA" id="ARBA00023157"/>
    </source>
</evidence>
<sequence length="119" mass="13341">MWCMLIVILQLLSLVSATSRAFAPYDNSHQQDQTPQTLQPALDTKQGYKGLEREMVYEEAFKGLSTLGSRPPNCEHRCGGCTPCEAIQVPTTNDRFGVQYANYEPEGWRCKCGVSFFSP</sequence>
<dbReference type="EMBL" id="JACGCM010000786">
    <property type="protein sequence ID" value="KAF6166537.1"/>
    <property type="molecule type" value="Genomic_DNA"/>
</dbReference>
<evidence type="ECO:0000256" key="4">
    <source>
        <dbReference type="ARBA" id="ARBA00022729"/>
    </source>
</evidence>
<evidence type="ECO:0000256" key="2">
    <source>
        <dbReference type="ARBA" id="ARBA00008127"/>
    </source>
</evidence>
<keyword evidence="8" id="KW-1185">Reference proteome</keyword>
<comment type="function">
    <text evidence="6">Controls stomatal patterning.</text>
</comment>
<feature type="signal peptide" evidence="6">
    <location>
        <begin position="1"/>
        <end position="17"/>
    </location>
</feature>
<dbReference type="InterPro" id="IPR039455">
    <property type="entry name" value="EPFL"/>
</dbReference>
<dbReference type="OrthoDB" id="1843021at2759"/>
<dbReference type="Proteomes" id="UP000541444">
    <property type="component" value="Unassembled WGS sequence"/>
</dbReference>
<organism evidence="7 8">
    <name type="scientific">Kingdonia uniflora</name>
    <dbReference type="NCBI Taxonomy" id="39325"/>
    <lineage>
        <taxon>Eukaryota</taxon>
        <taxon>Viridiplantae</taxon>
        <taxon>Streptophyta</taxon>
        <taxon>Embryophyta</taxon>
        <taxon>Tracheophyta</taxon>
        <taxon>Spermatophyta</taxon>
        <taxon>Magnoliopsida</taxon>
        <taxon>Ranunculales</taxon>
        <taxon>Circaeasteraceae</taxon>
        <taxon>Kingdonia</taxon>
    </lineage>
</organism>
<keyword evidence="6" id="KW-0217">Developmental protein</keyword>
<evidence type="ECO:0000256" key="3">
    <source>
        <dbReference type="ARBA" id="ARBA00022525"/>
    </source>
</evidence>
<dbReference type="PANTHER" id="PTHR33109">
    <property type="entry name" value="EPIDERMAL PATTERNING FACTOR-LIKE PROTEIN 4"/>
    <property type="match status" value="1"/>
</dbReference>
<keyword evidence="3 6" id="KW-0964">Secreted</keyword>
<proteinExistence type="inferred from homology"/>
<gene>
    <name evidence="7" type="ORF">GIB67_005399</name>
</gene>
<keyword evidence="4 6" id="KW-0732">Signal</keyword>
<comment type="caution">
    <text evidence="7">The sequence shown here is derived from an EMBL/GenBank/DDBJ whole genome shotgun (WGS) entry which is preliminary data.</text>
</comment>
<dbReference type="AlphaFoldDB" id="A0A7J7NHA7"/>
<accession>A0A7J7NHA7</accession>
<comment type="similarity">
    <text evidence="2 6">Belongs to the plant cysteine rich small secretory peptide family. Epidermal patterning factor subfamily.</text>
</comment>
<dbReference type="GO" id="GO:0005576">
    <property type="term" value="C:extracellular region"/>
    <property type="evidence" value="ECO:0007669"/>
    <property type="project" value="UniProtKB-SubCell"/>
</dbReference>
<comment type="subcellular location">
    <subcellularLocation>
        <location evidence="1 6">Secreted</location>
    </subcellularLocation>
</comment>